<accession>A0ABR6KV26</accession>
<dbReference type="RefSeq" id="WP_183259910.1">
    <property type="nucleotide sequence ID" value="NZ_BAAAVZ010000008.1"/>
</dbReference>
<dbReference type="Pfam" id="PF08734">
    <property type="entry name" value="GYD"/>
    <property type="match status" value="1"/>
</dbReference>
<keyword evidence="2" id="KW-1185">Reference proteome</keyword>
<protein>
    <submittedName>
        <fullName evidence="1">Uncharacterized protein with GYD domain</fullName>
    </submittedName>
</protein>
<dbReference type="InterPro" id="IPR014845">
    <property type="entry name" value="GYD/TTHA1554"/>
</dbReference>
<reference evidence="1 2" key="1">
    <citation type="submission" date="2020-08" db="EMBL/GenBank/DDBJ databases">
        <title>Genomic Encyclopedia of Type Strains, Phase IV (KMG-IV): sequencing the most valuable type-strain genomes for metagenomic binning, comparative biology and taxonomic classification.</title>
        <authorList>
            <person name="Goeker M."/>
        </authorList>
    </citation>
    <scope>NUCLEOTIDE SEQUENCE [LARGE SCALE GENOMIC DNA]</scope>
    <source>
        <strain evidence="1 2">DSM 7050</strain>
    </source>
</reference>
<dbReference type="EMBL" id="JACHOT010000001">
    <property type="protein sequence ID" value="MBB4648371.1"/>
    <property type="molecule type" value="Genomic_DNA"/>
</dbReference>
<sequence>MAYYVFLVNFTDQGARSVRDTTKRADAFRAMAEKGGAKVHTLLWTLGKYDVISITEAPDDLTATALSLSISELGNVRAQTLKAFDAGEMRQIIAKMA</sequence>
<evidence type="ECO:0000313" key="1">
    <source>
        <dbReference type="EMBL" id="MBB4648371.1"/>
    </source>
</evidence>
<name>A0ABR6KV26_9HYPH</name>
<gene>
    <name evidence="1" type="ORF">GGQ99_000093</name>
</gene>
<evidence type="ECO:0000313" key="2">
    <source>
        <dbReference type="Proteomes" id="UP000539538"/>
    </source>
</evidence>
<organism evidence="1 2">
    <name type="scientific">Aminobacter niigataensis</name>
    <dbReference type="NCBI Taxonomy" id="83265"/>
    <lineage>
        <taxon>Bacteria</taxon>
        <taxon>Pseudomonadati</taxon>
        <taxon>Pseudomonadota</taxon>
        <taxon>Alphaproteobacteria</taxon>
        <taxon>Hyphomicrobiales</taxon>
        <taxon>Phyllobacteriaceae</taxon>
        <taxon>Aminobacter</taxon>
    </lineage>
</organism>
<proteinExistence type="predicted"/>
<comment type="caution">
    <text evidence="1">The sequence shown here is derived from an EMBL/GenBank/DDBJ whole genome shotgun (WGS) entry which is preliminary data.</text>
</comment>
<dbReference type="Proteomes" id="UP000539538">
    <property type="component" value="Unassembled WGS sequence"/>
</dbReference>